<evidence type="ECO:0000256" key="1">
    <source>
        <dbReference type="SAM" id="MobiDB-lite"/>
    </source>
</evidence>
<evidence type="ECO:0000313" key="3">
    <source>
        <dbReference type="Proteomes" id="UP000325333"/>
    </source>
</evidence>
<gene>
    <name evidence="2" type="ORF">FH063_001242</name>
</gene>
<reference evidence="2 3" key="1">
    <citation type="submission" date="2019-07" db="EMBL/GenBank/DDBJ databases">
        <title>Genome sequencing of the stress-tolerant strain Azospirillum brasilense Az19.</title>
        <authorList>
            <person name="Maroniche G.A."/>
            <person name="Garcia J.E."/>
            <person name="Pagnussat L."/>
            <person name="Amenta M."/>
            <person name="Creus C.M."/>
        </authorList>
    </citation>
    <scope>NUCLEOTIDE SEQUENCE [LARGE SCALE GENOMIC DNA]</scope>
    <source>
        <strain evidence="2 3">Az19</strain>
    </source>
</reference>
<feature type="region of interest" description="Disordered" evidence="1">
    <location>
        <begin position="89"/>
        <end position="108"/>
    </location>
</feature>
<feature type="region of interest" description="Disordered" evidence="1">
    <location>
        <begin position="56"/>
        <end position="83"/>
    </location>
</feature>
<sequence>MGERAHLLNMQLNPLNMPPMAKPQPPITPAMQMAMSPAVQAAQQTTPTVRTQTVQATQAVGKMDQTRETRNATQSGQAIDPQTAAVQARTNGAGYGGKQRGTLLDVSV</sequence>
<accession>A0A5B0L2K2</accession>
<dbReference type="EMBL" id="VEWN01000001">
    <property type="protein sequence ID" value="KAA1059042.1"/>
    <property type="molecule type" value="Genomic_DNA"/>
</dbReference>
<protein>
    <submittedName>
        <fullName evidence="2">Uncharacterized protein</fullName>
    </submittedName>
</protein>
<proteinExistence type="predicted"/>
<comment type="caution">
    <text evidence="2">The sequence shown here is derived from an EMBL/GenBank/DDBJ whole genome shotgun (WGS) entry which is preliminary data.</text>
</comment>
<dbReference type="Proteomes" id="UP000325333">
    <property type="component" value="Unassembled WGS sequence"/>
</dbReference>
<dbReference type="AlphaFoldDB" id="A0A5B0L2K2"/>
<evidence type="ECO:0000313" key="2">
    <source>
        <dbReference type="EMBL" id="KAA1059042.1"/>
    </source>
</evidence>
<name>A0A5B0L2K2_9PROT</name>
<organism evidence="2 3">
    <name type="scientific">Azospirillum argentinense</name>
    <dbReference type="NCBI Taxonomy" id="2970906"/>
    <lineage>
        <taxon>Bacteria</taxon>
        <taxon>Pseudomonadati</taxon>
        <taxon>Pseudomonadota</taxon>
        <taxon>Alphaproteobacteria</taxon>
        <taxon>Rhodospirillales</taxon>
        <taxon>Azospirillaceae</taxon>
        <taxon>Azospirillum</taxon>
    </lineage>
</organism>